<comment type="caution">
    <text evidence="3">The sequence shown here is derived from an EMBL/GenBank/DDBJ whole genome shotgun (WGS) entry which is preliminary data.</text>
</comment>
<keyword evidence="2" id="KW-0812">Transmembrane</keyword>
<protein>
    <recommendedName>
        <fullName evidence="5">Peroxisome assembly protein 22</fullName>
    </recommendedName>
</protein>
<dbReference type="EMBL" id="ATMH01003904">
    <property type="protein sequence ID" value="EPY30764.1"/>
    <property type="molecule type" value="Genomic_DNA"/>
</dbReference>
<sequence length="220" mass="24547">MPHRKPLFEVLVQEFAGSYTTIAVIAIGAITLYFIYKKNQRTPRPPPGGAAPPGLSSQSSTGAEMRRPTPQAAVSKKSEPDSVLTRIKNQTFVGSKICIEWEALFESEGWKEKGKEVLELYANTSDVYLMCHISQDEQKTKILNLVRGIQGLRRYKVLFSTTEKGYEAFTRQINPALLITRDLRLAELLSRVLPYIALVRSAPLSKDNVACFNSVAELLS</sequence>
<evidence type="ECO:0000256" key="1">
    <source>
        <dbReference type="SAM" id="MobiDB-lite"/>
    </source>
</evidence>
<organism evidence="3 4">
    <name type="scientific">Strigomonas culicis</name>
    <dbReference type="NCBI Taxonomy" id="28005"/>
    <lineage>
        <taxon>Eukaryota</taxon>
        <taxon>Discoba</taxon>
        <taxon>Euglenozoa</taxon>
        <taxon>Kinetoplastea</taxon>
        <taxon>Metakinetoplastina</taxon>
        <taxon>Trypanosomatida</taxon>
        <taxon>Trypanosomatidae</taxon>
        <taxon>Strigomonadinae</taxon>
        <taxon>Strigomonas</taxon>
    </lineage>
</organism>
<dbReference type="AlphaFoldDB" id="S9UPQ6"/>
<dbReference type="InterPro" id="IPR037485">
    <property type="entry name" value="PEX22"/>
</dbReference>
<evidence type="ECO:0000256" key="2">
    <source>
        <dbReference type="SAM" id="Phobius"/>
    </source>
</evidence>
<proteinExistence type="predicted"/>
<dbReference type="GO" id="GO:0007031">
    <property type="term" value="P:peroxisome organization"/>
    <property type="evidence" value="ECO:0007669"/>
    <property type="project" value="InterPro"/>
</dbReference>
<keyword evidence="2" id="KW-1133">Transmembrane helix</keyword>
<evidence type="ECO:0000313" key="4">
    <source>
        <dbReference type="Proteomes" id="UP000015354"/>
    </source>
</evidence>
<dbReference type="Pfam" id="PF22978">
    <property type="entry name" value="HAD_Pex22"/>
    <property type="match status" value="1"/>
</dbReference>
<feature type="region of interest" description="Disordered" evidence="1">
    <location>
        <begin position="43"/>
        <end position="80"/>
    </location>
</feature>
<gene>
    <name evidence="3" type="ORF">STCU_03904</name>
</gene>
<reference evidence="3 4" key="1">
    <citation type="journal article" date="2013" name="PLoS ONE">
        <title>Predicting the Proteins of Angomonas deanei, Strigomonas culicis and Their Respective Endosymbionts Reveals New Aspects of the Trypanosomatidae Family.</title>
        <authorList>
            <person name="Motta M.C."/>
            <person name="Martins A.C."/>
            <person name="de Souza S.S."/>
            <person name="Catta-Preta C.M."/>
            <person name="Silva R."/>
            <person name="Klein C.C."/>
            <person name="de Almeida L.G."/>
            <person name="de Lima Cunha O."/>
            <person name="Ciapina L.P."/>
            <person name="Brocchi M."/>
            <person name="Colabardini A.C."/>
            <person name="de Araujo Lima B."/>
            <person name="Machado C.R."/>
            <person name="de Almeida Soares C.M."/>
            <person name="Probst C.M."/>
            <person name="de Menezes C.B."/>
            <person name="Thompson C.E."/>
            <person name="Bartholomeu D.C."/>
            <person name="Gradia D.F."/>
            <person name="Pavoni D.P."/>
            <person name="Grisard E.C."/>
            <person name="Fantinatti-Garboggini F."/>
            <person name="Marchini F.K."/>
            <person name="Rodrigues-Luiz G.F."/>
            <person name="Wagner G."/>
            <person name="Goldman G.H."/>
            <person name="Fietto J.L."/>
            <person name="Elias M.C."/>
            <person name="Goldman M.H."/>
            <person name="Sagot M.F."/>
            <person name="Pereira M."/>
            <person name="Stoco P.H."/>
            <person name="de Mendonca-Neto R.P."/>
            <person name="Teixeira S.M."/>
            <person name="Maciel T.E."/>
            <person name="de Oliveira Mendes T.A."/>
            <person name="Urmenyi T.P."/>
            <person name="de Souza W."/>
            <person name="Schenkman S."/>
            <person name="de Vasconcelos A.T."/>
        </authorList>
    </citation>
    <scope>NUCLEOTIDE SEQUENCE [LARGE SCALE GENOMIC DNA]</scope>
</reference>
<accession>S9UPQ6</accession>
<keyword evidence="2" id="KW-0472">Membrane</keyword>
<keyword evidence="4" id="KW-1185">Reference proteome</keyword>
<evidence type="ECO:0008006" key="5">
    <source>
        <dbReference type="Google" id="ProtNLM"/>
    </source>
</evidence>
<feature type="transmembrane region" description="Helical" evidence="2">
    <location>
        <begin position="16"/>
        <end position="36"/>
    </location>
</feature>
<dbReference type="PANTHER" id="PTHR34126">
    <property type="entry name" value="PEROXISOME BIOGENESIS PROTEIN 22"/>
    <property type="match status" value="1"/>
</dbReference>
<name>S9UPQ6_9TRYP</name>
<dbReference type="Proteomes" id="UP000015354">
    <property type="component" value="Unassembled WGS sequence"/>
</dbReference>
<dbReference type="OrthoDB" id="77656at2759"/>
<evidence type="ECO:0000313" key="3">
    <source>
        <dbReference type="EMBL" id="EPY30764.1"/>
    </source>
</evidence>
<dbReference type="PANTHER" id="PTHR34126:SF1">
    <property type="entry name" value="PEROXISOME BIOGENESIS PROTEIN 22"/>
    <property type="match status" value="1"/>
</dbReference>